<dbReference type="Pfam" id="PF04502">
    <property type="entry name" value="Saf4_Yju2"/>
    <property type="match status" value="2"/>
</dbReference>
<dbReference type="EMBL" id="FZQP02000227">
    <property type="protein sequence ID" value="VVC88047.1"/>
    <property type="molecule type" value="Genomic_DNA"/>
</dbReference>
<protein>
    <submittedName>
        <fullName evidence="3">Uncharacterized protein</fullName>
    </submittedName>
</protein>
<dbReference type="AlphaFoldDB" id="A0A5E4PPN0"/>
<feature type="compositionally biased region" description="Polar residues" evidence="2">
    <location>
        <begin position="170"/>
        <end position="191"/>
    </location>
</feature>
<comment type="similarity">
    <text evidence="1">Belongs to the CWC16 family.</text>
</comment>
<dbReference type="Proteomes" id="UP000324832">
    <property type="component" value="Unassembled WGS sequence"/>
</dbReference>
<dbReference type="GO" id="GO:0000398">
    <property type="term" value="P:mRNA splicing, via spliceosome"/>
    <property type="evidence" value="ECO:0007669"/>
    <property type="project" value="InterPro"/>
</dbReference>
<evidence type="ECO:0000256" key="1">
    <source>
        <dbReference type="ARBA" id="ARBA00005595"/>
    </source>
</evidence>
<accession>A0A5E4PPN0</accession>
<feature type="compositionally biased region" description="Basic and acidic residues" evidence="2">
    <location>
        <begin position="152"/>
        <end position="164"/>
    </location>
</feature>
<dbReference type="PANTHER" id="PTHR12111">
    <property type="entry name" value="SPLICING FACTOR YJU2"/>
    <property type="match status" value="1"/>
</dbReference>
<evidence type="ECO:0000313" key="3">
    <source>
        <dbReference type="EMBL" id="VVC88047.1"/>
    </source>
</evidence>
<sequence>MGERKGQNLYYPPDYDPKVGGLNKFMGTHALRERARKLHMGILIIRFEMPYNIWCDGCKNHIGMGVRYNAEKTKIGMYYSTPIYQFRMKCHLCDNHFEIKTDPGNLDYVIVSGARRQENRWDPTENGQIVPETKETQKKMFDDAMFRLEHKTGDEDTSKLDKSSKRGTHISDSTPVKGSDPVNVSDSSGNIQHQDFKSFKNDVLNAMSKQEAHGQTLLKLIEEKFQAVQGSLDIFTDGLNTVKKDVADLKKAFSAKIEGLDSRITDLEFQISQISDIKTAYEGLKMEMACIIEANTKNEQWVRRSNIQINGIPQKDEDLIKVITTLAEKSGYNLEPSRDIDFVTRVAVRNDVDSSSPKPIILKLLSRYKKDDFLACLRRLKELRASDIGFPGNKSRVFINDHLSSYNKMLLQKAKLRAKEKHYSYCWRSVALAIPEDNHHPSLSVNINVQGLQPSLRPPPRLVRKFHSADYNLINEELAKINWCDLLDDKEINAAVDEFYLVLNSNNDKYIPSKLVRNSTSYPCWYSRPLIKIVKRKIRIHKKWKKRRKELEESAVNDSLLLAKSSLDINLLPENEDDRNVAALLSLRPSKSIEENQNCMRSKIMHSSALPSSSGLLSSFGGLKKEESLSKQTLKTLNLGVIVKRKCETEKLDKQINENETLNKCDDNVSANNDVNVSVNKVSLVGDYSSSGDNSD</sequence>
<evidence type="ECO:0000313" key="4">
    <source>
        <dbReference type="Proteomes" id="UP000324832"/>
    </source>
</evidence>
<proteinExistence type="inferred from homology"/>
<dbReference type="GO" id="GO:0005684">
    <property type="term" value="C:U2-type spliceosomal complex"/>
    <property type="evidence" value="ECO:0007669"/>
    <property type="project" value="TreeGrafter"/>
</dbReference>
<dbReference type="PANTHER" id="PTHR12111:SF2">
    <property type="entry name" value="SPLICING FACTOR YJU2B-RELATED"/>
    <property type="match status" value="1"/>
</dbReference>
<evidence type="ECO:0000256" key="2">
    <source>
        <dbReference type="SAM" id="MobiDB-lite"/>
    </source>
</evidence>
<reference evidence="3 4" key="1">
    <citation type="submission" date="2017-07" db="EMBL/GenBank/DDBJ databases">
        <authorList>
            <person name="Talla V."/>
            <person name="Backstrom N."/>
        </authorList>
    </citation>
    <scope>NUCLEOTIDE SEQUENCE [LARGE SCALE GENOMIC DNA]</scope>
</reference>
<gene>
    <name evidence="3" type="ORF">LSINAPIS_LOCUS1508</name>
</gene>
<organism evidence="3 4">
    <name type="scientific">Leptidea sinapis</name>
    <dbReference type="NCBI Taxonomy" id="189913"/>
    <lineage>
        <taxon>Eukaryota</taxon>
        <taxon>Metazoa</taxon>
        <taxon>Ecdysozoa</taxon>
        <taxon>Arthropoda</taxon>
        <taxon>Hexapoda</taxon>
        <taxon>Insecta</taxon>
        <taxon>Pterygota</taxon>
        <taxon>Neoptera</taxon>
        <taxon>Endopterygota</taxon>
        <taxon>Lepidoptera</taxon>
        <taxon>Glossata</taxon>
        <taxon>Ditrysia</taxon>
        <taxon>Papilionoidea</taxon>
        <taxon>Pieridae</taxon>
        <taxon>Dismorphiinae</taxon>
        <taxon>Leptidea</taxon>
    </lineage>
</organism>
<name>A0A5E4PPN0_9NEOP</name>
<dbReference type="InterPro" id="IPR007590">
    <property type="entry name" value="Saf4/Yju2"/>
</dbReference>
<dbReference type="Gene3D" id="3.30.70.1820">
    <property type="entry name" value="L1 transposable element, RRM domain"/>
    <property type="match status" value="1"/>
</dbReference>
<feature type="region of interest" description="Disordered" evidence="2">
    <location>
        <begin position="152"/>
        <end position="191"/>
    </location>
</feature>
<keyword evidence="4" id="KW-1185">Reference proteome</keyword>
<dbReference type="GO" id="GO:0071014">
    <property type="term" value="C:post-mRNA release spliceosomal complex"/>
    <property type="evidence" value="ECO:0007669"/>
    <property type="project" value="TreeGrafter"/>
</dbReference>